<dbReference type="CDD" id="cd05233">
    <property type="entry name" value="SDR_c"/>
    <property type="match status" value="1"/>
</dbReference>
<evidence type="ECO:0000256" key="1">
    <source>
        <dbReference type="ARBA" id="ARBA00006484"/>
    </source>
</evidence>
<dbReference type="InterPro" id="IPR057326">
    <property type="entry name" value="KR_dom"/>
</dbReference>
<dbReference type="RefSeq" id="WP_197011714.1">
    <property type="nucleotide sequence ID" value="NZ_BAABES010000022.1"/>
</dbReference>
<dbReference type="Pfam" id="PF00106">
    <property type="entry name" value="adh_short"/>
    <property type="match status" value="1"/>
</dbReference>
<comment type="caution">
    <text evidence="6">The sequence shown here is derived from an EMBL/GenBank/DDBJ whole genome shotgun (WGS) entry which is preliminary data.</text>
</comment>
<keyword evidence="7" id="KW-1185">Reference proteome</keyword>
<dbReference type="Gene3D" id="3.40.50.720">
    <property type="entry name" value="NAD(P)-binding Rossmann-like Domain"/>
    <property type="match status" value="1"/>
</dbReference>
<proteinExistence type="inferred from homology"/>
<name>A0A931DDH5_9ACTN</name>
<dbReference type="SMART" id="SM00822">
    <property type="entry name" value="PKS_KR"/>
    <property type="match status" value="1"/>
</dbReference>
<dbReference type="PANTHER" id="PTHR43391">
    <property type="entry name" value="RETINOL DEHYDROGENASE-RELATED"/>
    <property type="match status" value="1"/>
</dbReference>
<dbReference type="EMBL" id="JADOUA010000001">
    <property type="protein sequence ID" value="MBG6089069.1"/>
    <property type="molecule type" value="Genomic_DNA"/>
</dbReference>
<protein>
    <submittedName>
        <fullName evidence="6">NAD(P)-dependent dehydrogenase (Short-subunit alcohol dehydrogenase family)</fullName>
    </submittedName>
</protein>
<evidence type="ECO:0000256" key="4">
    <source>
        <dbReference type="SAM" id="MobiDB-lite"/>
    </source>
</evidence>
<evidence type="ECO:0000313" key="6">
    <source>
        <dbReference type="EMBL" id="MBG6089069.1"/>
    </source>
</evidence>
<dbReference type="GO" id="GO:0016491">
    <property type="term" value="F:oxidoreductase activity"/>
    <property type="evidence" value="ECO:0007669"/>
    <property type="project" value="UniProtKB-KW"/>
</dbReference>
<dbReference type="AlphaFoldDB" id="A0A931DDH5"/>
<dbReference type="InterPro" id="IPR002347">
    <property type="entry name" value="SDR_fam"/>
</dbReference>
<dbReference type="InterPro" id="IPR036291">
    <property type="entry name" value="NAD(P)-bd_dom_sf"/>
</dbReference>
<accession>A0A931DDH5</accession>
<comment type="similarity">
    <text evidence="1">Belongs to the short-chain dehydrogenases/reductases (SDR) family.</text>
</comment>
<feature type="domain" description="Ketoreductase" evidence="5">
    <location>
        <begin position="9"/>
        <end position="206"/>
    </location>
</feature>
<dbReference type="PRINTS" id="PR00081">
    <property type="entry name" value="GDHRDH"/>
</dbReference>
<evidence type="ECO:0000259" key="5">
    <source>
        <dbReference type="SMART" id="SM00822"/>
    </source>
</evidence>
<gene>
    <name evidence="6" type="ORF">IW256_003182</name>
</gene>
<feature type="region of interest" description="Disordered" evidence="4">
    <location>
        <begin position="252"/>
        <end position="280"/>
    </location>
</feature>
<dbReference type="PANTHER" id="PTHR43391:SF14">
    <property type="entry name" value="DEHYDROGENASE_REDUCTASE SDR FAMILY PROTEIN 7-LIKE"/>
    <property type="match status" value="1"/>
</dbReference>
<organism evidence="6 7">
    <name type="scientific">Actinomadura viridis</name>
    <dbReference type="NCBI Taxonomy" id="58110"/>
    <lineage>
        <taxon>Bacteria</taxon>
        <taxon>Bacillati</taxon>
        <taxon>Actinomycetota</taxon>
        <taxon>Actinomycetes</taxon>
        <taxon>Streptosporangiales</taxon>
        <taxon>Thermomonosporaceae</taxon>
        <taxon>Actinomadura</taxon>
    </lineage>
</organism>
<keyword evidence="2" id="KW-0521">NADP</keyword>
<dbReference type="SUPFAM" id="SSF51735">
    <property type="entry name" value="NAD(P)-binding Rossmann-fold domains"/>
    <property type="match status" value="1"/>
</dbReference>
<sequence>MGSAPLAGNRVLIAGASAGIGRALAVRAVRDGARVLMTARREALLDEAVAEAGGGDRRAADLRREDDCARLAGAARDLLGGIDVLVWSVGAARLRMIEDTSGEDLHDLFDANAVAAHRLLRACLPALAPGAMVVVLSSETVHQLRTGLAGYAASKSALERLVEGWRAERPGLRFTTVRVGATFPTDFGTGFDPGLLTRVLEDWSVRGLAQREFMTPDEVADVLAGVIGAAAAHPAIGLDHLTVRSPSPVAGSFGSALGGPAARAAGPSGPTEPEQGALHG</sequence>
<reference evidence="6" key="1">
    <citation type="submission" date="2020-11" db="EMBL/GenBank/DDBJ databases">
        <title>Sequencing the genomes of 1000 actinobacteria strains.</title>
        <authorList>
            <person name="Klenk H.-P."/>
        </authorList>
    </citation>
    <scope>NUCLEOTIDE SEQUENCE</scope>
    <source>
        <strain evidence="6">DSM 43175</strain>
    </source>
</reference>
<keyword evidence="3" id="KW-0560">Oxidoreductase</keyword>
<evidence type="ECO:0000256" key="3">
    <source>
        <dbReference type="ARBA" id="ARBA00023002"/>
    </source>
</evidence>
<evidence type="ECO:0000256" key="2">
    <source>
        <dbReference type="ARBA" id="ARBA00022857"/>
    </source>
</evidence>
<dbReference type="PROSITE" id="PS00061">
    <property type="entry name" value="ADH_SHORT"/>
    <property type="match status" value="1"/>
</dbReference>
<feature type="compositionally biased region" description="Low complexity" evidence="4">
    <location>
        <begin position="254"/>
        <end position="269"/>
    </location>
</feature>
<evidence type="ECO:0000313" key="7">
    <source>
        <dbReference type="Proteomes" id="UP000614047"/>
    </source>
</evidence>
<dbReference type="Proteomes" id="UP000614047">
    <property type="component" value="Unassembled WGS sequence"/>
</dbReference>
<dbReference type="InterPro" id="IPR020904">
    <property type="entry name" value="Sc_DH/Rdtase_CS"/>
</dbReference>